<proteinExistence type="predicted"/>
<feature type="compositionally biased region" description="Polar residues" evidence="1">
    <location>
        <begin position="27"/>
        <end position="41"/>
    </location>
</feature>
<sequence>MSNTTGPGMLRLALELSFALNDPPGNATKQQKSNPSRIRNTPISAIVRHPQPNTRPLRKLNTRLRAIPLGDTQAVCHVGLASEAINDTIRRARLKLHTPDHTNRGGTIRPGDIDAPRRAAQRASNGKHLDGCKADGVDRFTGGDAVGECAAPDALGDAEFDEGVLLLGAVGFLRDFEAGEVGRDGLRGVDAREGWVDCGAGGGRWDCLHQGGEGEGEEERGELEEVHLGLDIDIDIDWGQDMDNWRLHTRSSHCWVI</sequence>
<name>A0A3D8T2B9_9EURO</name>
<gene>
    <name evidence="2" type="ORF">DSM5745_00044</name>
</gene>
<accession>A0A3D8T2B9</accession>
<reference evidence="2 3" key="1">
    <citation type="journal article" date="2018" name="IMA Fungus">
        <title>IMA Genome-F 9: Draft genome sequence of Annulohypoxylon stygium, Aspergillus mulundensis, Berkeleyomyces basicola (syn. Thielaviopsis basicola), Ceratocystis smalleyi, two Cercospora beticola strains, Coleophoma cylindrospora, Fusarium fracticaudum, Phialophora cf. hyalina, and Morchella septimelata.</title>
        <authorList>
            <person name="Wingfield B.D."/>
            <person name="Bills G.F."/>
            <person name="Dong Y."/>
            <person name="Huang W."/>
            <person name="Nel W.J."/>
            <person name="Swalarsk-Parry B.S."/>
            <person name="Vaghefi N."/>
            <person name="Wilken P.M."/>
            <person name="An Z."/>
            <person name="de Beer Z.W."/>
            <person name="De Vos L."/>
            <person name="Chen L."/>
            <person name="Duong T.A."/>
            <person name="Gao Y."/>
            <person name="Hammerbacher A."/>
            <person name="Kikkert J.R."/>
            <person name="Li Y."/>
            <person name="Li H."/>
            <person name="Li K."/>
            <person name="Li Q."/>
            <person name="Liu X."/>
            <person name="Ma X."/>
            <person name="Naidoo K."/>
            <person name="Pethybridge S.J."/>
            <person name="Sun J."/>
            <person name="Steenkamp E.T."/>
            <person name="van der Nest M.A."/>
            <person name="van Wyk S."/>
            <person name="Wingfield M.J."/>
            <person name="Xiong C."/>
            <person name="Yue Q."/>
            <person name="Zhang X."/>
        </authorList>
    </citation>
    <scope>NUCLEOTIDE SEQUENCE [LARGE SCALE GENOMIC DNA]</scope>
    <source>
        <strain evidence="2 3">DSM 5745</strain>
    </source>
</reference>
<dbReference type="GeneID" id="38110414"/>
<dbReference type="AlphaFoldDB" id="A0A3D8T2B9"/>
<evidence type="ECO:0000313" key="3">
    <source>
        <dbReference type="Proteomes" id="UP000256690"/>
    </source>
</evidence>
<evidence type="ECO:0000256" key="1">
    <source>
        <dbReference type="SAM" id="MobiDB-lite"/>
    </source>
</evidence>
<feature type="region of interest" description="Disordered" evidence="1">
    <location>
        <begin position="21"/>
        <end position="41"/>
    </location>
</feature>
<evidence type="ECO:0000313" key="2">
    <source>
        <dbReference type="EMBL" id="RDW92722.1"/>
    </source>
</evidence>
<dbReference type="RefSeq" id="XP_026607905.1">
    <property type="nucleotide sequence ID" value="XM_026742060.1"/>
</dbReference>
<dbReference type="Proteomes" id="UP000256690">
    <property type="component" value="Unassembled WGS sequence"/>
</dbReference>
<keyword evidence="3" id="KW-1185">Reference proteome</keyword>
<comment type="caution">
    <text evidence="2">The sequence shown here is derived from an EMBL/GenBank/DDBJ whole genome shotgun (WGS) entry which is preliminary data.</text>
</comment>
<organism evidence="2 3">
    <name type="scientific">Aspergillus mulundensis</name>
    <dbReference type="NCBI Taxonomy" id="1810919"/>
    <lineage>
        <taxon>Eukaryota</taxon>
        <taxon>Fungi</taxon>
        <taxon>Dikarya</taxon>
        <taxon>Ascomycota</taxon>
        <taxon>Pezizomycotina</taxon>
        <taxon>Eurotiomycetes</taxon>
        <taxon>Eurotiomycetidae</taxon>
        <taxon>Eurotiales</taxon>
        <taxon>Aspergillaceae</taxon>
        <taxon>Aspergillus</taxon>
        <taxon>Aspergillus subgen. Nidulantes</taxon>
    </lineage>
</organism>
<protein>
    <submittedName>
        <fullName evidence="2">Uncharacterized protein</fullName>
    </submittedName>
</protein>
<dbReference type="EMBL" id="PVWQ01000001">
    <property type="protein sequence ID" value="RDW92722.1"/>
    <property type="molecule type" value="Genomic_DNA"/>
</dbReference>